<dbReference type="GO" id="GO:0006556">
    <property type="term" value="P:S-adenosylmethionine biosynthetic process"/>
    <property type="evidence" value="ECO:0007669"/>
    <property type="project" value="InterPro"/>
</dbReference>
<dbReference type="STRING" id="9009.A0A226MJ95"/>
<keyword evidence="5" id="KW-1185">Reference proteome</keyword>
<feature type="chain" id="PRO_5012104304" description="S-adenosylmethionine synthetase N-terminal domain-containing protein" evidence="2">
    <location>
        <begin position="19"/>
        <end position="97"/>
    </location>
</feature>
<dbReference type="InterPro" id="IPR022636">
    <property type="entry name" value="S-AdoMet_synthetase_sfam"/>
</dbReference>
<organism evidence="4 5">
    <name type="scientific">Callipepla squamata</name>
    <name type="common">Scaled quail</name>
    <dbReference type="NCBI Taxonomy" id="9009"/>
    <lineage>
        <taxon>Eukaryota</taxon>
        <taxon>Metazoa</taxon>
        <taxon>Chordata</taxon>
        <taxon>Craniata</taxon>
        <taxon>Vertebrata</taxon>
        <taxon>Euteleostomi</taxon>
        <taxon>Archelosauria</taxon>
        <taxon>Archosauria</taxon>
        <taxon>Dinosauria</taxon>
        <taxon>Saurischia</taxon>
        <taxon>Theropoda</taxon>
        <taxon>Coelurosauria</taxon>
        <taxon>Aves</taxon>
        <taxon>Neognathae</taxon>
        <taxon>Galloanserae</taxon>
        <taxon>Galliformes</taxon>
        <taxon>Odontophoridae</taxon>
        <taxon>Callipepla</taxon>
    </lineage>
</organism>
<proteinExistence type="predicted"/>
<feature type="domain" description="S-adenosylmethionine synthetase N-terminal" evidence="3">
    <location>
        <begin position="1"/>
        <end position="42"/>
    </location>
</feature>
<evidence type="ECO:0000313" key="5">
    <source>
        <dbReference type="Proteomes" id="UP000198323"/>
    </source>
</evidence>
<evidence type="ECO:0000313" key="4">
    <source>
        <dbReference type="EMBL" id="OXB55363.1"/>
    </source>
</evidence>
<dbReference type="EMBL" id="MCFN01000760">
    <property type="protein sequence ID" value="OXB55363.1"/>
    <property type="molecule type" value="Genomic_DNA"/>
</dbReference>
<comment type="caution">
    <text evidence="4">The sequence shown here is derived from an EMBL/GenBank/DDBJ whole genome shotgun (WGS) entry which is preliminary data.</text>
</comment>
<feature type="non-terminal residue" evidence="4">
    <location>
        <position position="1"/>
    </location>
</feature>
<evidence type="ECO:0000256" key="2">
    <source>
        <dbReference type="SAM" id="SignalP"/>
    </source>
</evidence>
<sequence>CVAKTGIILLFGEITSWAIVDYQQIVRETLNRIGYDDSSKVNSQEYLTSLPKISFTKTCTVLVAFEQQCKEIKNAVSNGKSDDIRAEDQVMGFYTRH</sequence>
<evidence type="ECO:0000256" key="1">
    <source>
        <dbReference type="ARBA" id="ARBA00022723"/>
    </source>
</evidence>
<dbReference type="InterPro" id="IPR022628">
    <property type="entry name" value="S-AdoMet_synt_N"/>
</dbReference>
<dbReference type="AlphaFoldDB" id="A0A226MJ95"/>
<evidence type="ECO:0000259" key="3">
    <source>
        <dbReference type="Pfam" id="PF00438"/>
    </source>
</evidence>
<reference evidence="4 5" key="1">
    <citation type="submission" date="2016-07" db="EMBL/GenBank/DDBJ databases">
        <title>Disparate Historic Effective Population Sizes Predicted by Modern Levels of Genome Diversity for the Scaled Quail (Callipepla squamata) and the Northern Bobwhite (Colinus virginianus): Inferences from First and Second Generation Draft Genome Assemblies for Sympatric New World Quail.</title>
        <authorList>
            <person name="Oldeschulte D.L."/>
            <person name="Halley Y.A."/>
            <person name="Bhattarai E.K."/>
            <person name="Brashear W.A."/>
            <person name="Hill J."/>
            <person name="Metz R.P."/>
            <person name="Johnson C.D."/>
            <person name="Rollins D."/>
            <person name="Peterson M.J."/>
            <person name="Bickhart D.M."/>
            <person name="Decker J.E."/>
            <person name="Seabury C.M."/>
        </authorList>
    </citation>
    <scope>NUCLEOTIDE SEQUENCE [LARGE SCALE GENOMIC DNA]</scope>
    <source>
        <strain evidence="4 5">Texas</strain>
        <tissue evidence="4">Leg muscle</tissue>
    </source>
</reference>
<feature type="signal peptide" evidence="2">
    <location>
        <begin position="1"/>
        <end position="18"/>
    </location>
</feature>
<dbReference type="Pfam" id="PF00438">
    <property type="entry name" value="S-AdoMet_synt_N"/>
    <property type="match status" value="1"/>
</dbReference>
<dbReference type="PANTHER" id="PTHR11964">
    <property type="entry name" value="S-ADENOSYLMETHIONINE SYNTHETASE"/>
    <property type="match status" value="1"/>
</dbReference>
<dbReference type="GO" id="GO:0046872">
    <property type="term" value="F:metal ion binding"/>
    <property type="evidence" value="ECO:0007669"/>
    <property type="project" value="UniProtKB-KW"/>
</dbReference>
<keyword evidence="1" id="KW-0479">Metal-binding</keyword>
<accession>A0A226MJ95</accession>
<dbReference type="OrthoDB" id="5852090at2759"/>
<name>A0A226MJ95_CALSU</name>
<protein>
    <recommendedName>
        <fullName evidence="3">S-adenosylmethionine synthetase N-terminal domain-containing protein</fullName>
    </recommendedName>
</protein>
<dbReference type="InterPro" id="IPR002133">
    <property type="entry name" value="S-AdoMet_synthetase"/>
</dbReference>
<dbReference type="Proteomes" id="UP000198323">
    <property type="component" value="Unassembled WGS sequence"/>
</dbReference>
<keyword evidence="2" id="KW-0732">Signal</keyword>
<dbReference type="SUPFAM" id="SSF55973">
    <property type="entry name" value="S-adenosylmethionine synthetase"/>
    <property type="match status" value="1"/>
</dbReference>
<gene>
    <name evidence="4" type="ORF">ASZ78_002432</name>
</gene>
<dbReference type="GO" id="GO:0005524">
    <property type="term" value="F:ATP binding"/>
    <property type="evidence" value="ECO:0007669"/>
    <property type="project" value="InterPro"/>
</dbReference>
<dbReference type="GO" id="GO:0004478">
    <property type="term" value="F:methionine adenosyltransferase activity"/>
    <property type="evidence" value="ECO:0007669"/>
    <property type="project" value="InterPro"/>
</dbReference>
<dbReference type="Gene3D" id="3.30.300.10">
    <property type="match status" value="1"/>
</dbReference>